<dbReference type="EMBL" id="AP003609">
    <property type="protein sequence ID" value="BAD35426.1"/>
    <property type="molecule type" value="Genomic_DNA"/>
</dbReference>
<evidence type="ECO:0000256" key="1">
    <source>
        <dbReference type="SAM" id="MobiDB-lite"/>
    </source>
</evidence>
<evidence type="ECO:0000313" key="2">
    <source>
        <dbReference type="EMBL" id="BAD35426.1"/>
    </source>
</evidence>
<accession>Q69XQ1</accession>
<name>Q69XQ1_ORYSJ</name>
<reference evidence="3" key="1">
    <citation type="journal article" date="2005" name="Nature">
        <title>The map-based sequence of the rice genome.</title>
        <authorList>
            <consortium name="International rice genome sequencing project (IRGSP)"/>
            <person name="Matsumoto T."/>
            <person name="Wu J."/>
            <person name="Kanamori H."/>
            <person name="Katayose Y."/>
            <person name="Fujisawa M."/>
            <person name="Namiki N."/>
            <person name="Mizuno H."/>
            <person name="Yamamoto K."/>
            <person name="Antonio B.A."/>
            <person name="Baba T."/>
            <person name="Sakata K."/>
            <person name="Nagamura Y."/>
            <person name="Aoki H."/>
            <person name="Arikawa K."/>
            <person name="Arita K."/>
            <person name="Bito T."/>
            <person name="Chiden Y."/>
            <person name="Fujitsuka N."/>
            <person name="Fukunaka R."/>
            <person name="Hamada M."/>
            <person name="Harada C."/>
            <person name="Hayashi A."/>
            <person name="Hijishita S."/>
            <person name="Honda M."/>
            <person name="Hosokawa S."/>
            <person name="Ichikawa Y."/>
            <person name="Idonuma A."/>
            <person name="Iijima M."/>
            <person name="Ikeda M."/>
            <person name="Ikeno M."/>
            <person name="Ito K."/>
            <person name="Ito S."/>
            <person name="Ito T."/>
            <person name="Ito Y."/>
            <person name="Ito Y."/>
            <person name="Iwabuchi A."/>
            <person name="Kamiya K."/>
            <person name="Karasawa W."/>
            <person name="Kurita K."/>
            <person name="Katagiri S."/>
            <person name="Kikuta A."/>
            <person name="Kobayashi H."/>
            <person name="Kobayashi N."/>
            <person name="Machita K."/>
            <person name="Maehara T."/>
            <person name="Masukawa M."/>
            <person name="Mizubayashi T."/>
            <person name="Mukai Y."/>
            <person name="Nagasaki H."/>
            <person name="Nagata Y."/>
            <person name="Naito S."/>
            <person name="Nakashima M."/>
            <person name="Nakama Y."/>
            <person name="Nakamichi Y."/>
            <person name="Nakamura M."/>
            <person name="Meguro A."/>
            <person name="Negishi M."/>
            <person name="Ohta I."/>
            <person name="Ohta T."/>
            <person name="Okamoto M."/>
            <person name="Ono N."/>
            <person name="Saji S."/>
            <person name="Sakaguchi M."/>
            <person name="Sakai K."/>
            <person name="Shibata M."/>
            <person name="Shimokawa T."/>
            <person name="Song J."/>
            <person name="Takazaki Y."/>
            <person name="Terasawa K."/>
            <person name="Tsugane M."/>
            <person name="Tsuji K."/>
            <person name="Ueda S."/>
            <person name="Waki K."/>
            <person name="Yamagata H."/>
            <person name="Yamamoto M."/>
            <person name="Yamamoto S."/>
            <person name="Yamane H."/>
            <person name="Yoshiki S."/>
            <person name="Yoshihara R."/>
            <person name="Yukawa K."/>
            <person name="Zhong H."/>
            <person name="Yano M."/>
            <person name="Yuan Q."/>
            <person name="Ouyang S."/>
            <person name="Liu J."/>
            <person name="Jones K.M."/>
            <person name="Gansberger K."/>
            <person name="Moffat K."/>
            <person name="Hill J."/>
            <person name="Bera J."/>
            <person name="Fadrosh D."/>
            <person name="Jin S."/>
            <person name="Johri S."/>
            <person name="Kim M."/>
            <person name="Overton L."/>
            <person name="Reardon M."/>
            <person name="Tsitrin T."/>
            <person name="Vuong H."/>
            <person name="Weaver B."/>
            <person name="Ciecko A."/>
            <person name="Tallon L."/>
            <person name="Jackson J."/>
            <person name="Pai G."/>
            <person name="Aken S.V."/>
            <person name="Utterback T."/>
            <person name="Reidmuller S."/>
            <person name="Feldblyum T."/>
            <person name="Hsiao J."/>
            <person name="Zismann V."/>
            <person name="Iobst S."/>
            <person name="de Vazeille A.R."/>
            <person name="Buell C.R."/>
            <person name="Ying K."/>
            <person name="Li Y."/>
            <person name="Lu T."/>
            <person name="Huang Y."/>
            <person name="Zhao Q."/>
            <person name="Feng Q."/>
            <person name="Zhang L."/>
            <person name="Zhu J."/>
            <person name="Weng Q."/>
            <person name="Mu J."/>
            <person name="Lu Y."/>
            <person name="Fan D."/>
            <person name="Liu Y."/>
            <person name="Guan J."/>
            <person name="Zhang Y."/>
            <person name="Yu S."/>
            <person name="Liu X."/>
            <person name="Zhang Y."/>
            <person name="Hong G."/>
            <person name="Han B."/>
            <person name="Choisne N."/>
            <person name="Demange N."/>
            <person name="Orjeda G."/>
            <person name="Samain S."/>
            <person name="Cattolico L."/>
            <person name="Pelletier E."/>
            <person name="Couloux A."/>
            <person name="Segurens B."/>
            <person name="Wincker P."/>
            <person name="D'Hont A."/>
            <person name="Scarpelli C."/>
            <person name="Weissenbach J."/>
            <person name="Salanoubat M."/>
            <person name="Quetier F."/>
            <person name="Yu Y."/>
            <person name="Kim H.R."/>
            <person name="Rambo T."/>
            <person name="Currie J."/>
            <person name="Collura K."/>
            <person name="Luo M."/>
            <person name="Yang T."/>
            <person name="Ammiraju J.S.S."/>
            <person name="Engler F."/>
            <person name="Soderlund C."/>
            <person name="Wing R.A."/>
            <person name="Palmer L.E."/>
            <person name="de la Bastide M."/>
            <person name="Spiegel L."/>
            <person name="Nascimento L."/>
            <person name="Zutavern T."/>
            <person name="O'Shaughnessy A."/>
            <person name="Dike S."/>
            <person name="Dedhia N."/>
            <person name="Preston R."/>
            <person name="Balija V."/>
            <person name="McCombie W.R."/>
            <person name="Chow T."/>
            <person name="Chen H."/>
            <person name="Chung M."/>
            <person name="Chen C."/>
            <person name="Shaw J."/>
            <person name="Wu H."/>
            <person name="Hsiao K."/>
            <person name="Chao Y."/>
            <person name="Chu M."/>
            <person name="Cheng C."/>
            <person name="Hour A."/>
            <person name="Lee P."/>
            <person name="Lin S."/>
            <person name="Lin Y."/>
            <person name="Liou J."/>
            <person name="Liu S."/>
            <person name="Hsing Y."/>
            <person name="Raghuvanshi S."/>
            <person name="Mohanty A."/>
            <person name="Bharti A.K."/>
            <person name="Gaur A."/>
            <person name="Gupta V."/>
            <person name="Kumar D."/>
            <person name="Ravi V."/>
            <person name="Vij S."/>
            <person name="Kapur A."/>
            <person name="Khurana P."/>
            <person name="Khurana P."/>
            <person name="Khurana J.P."/>
            <person name="Tyagi A.K."/>
            <person name="Gaikwad K."/>
            <person name="Singh A."/>
            <person name="Dalal V."/>
            <person name="Srivastava S."/>
            <person name="Dixit A."/>
            <person name="Pal A.K."/>
            <person name="Ghazi I.A."/>
            <person name="Yadav M."/>
            <person name="Pandit A."/>
            <person name="Bhargava A."/>
            <person name="Sureshbabu K."/>
            <person name="Batra K."/>
            <person name="Sharma T.R."/>
            <person name="Mohapatra T."/>
            <person name="Singh N.K."/>
            <person name="Messing J."/>
            <person name="Nelson A.B."/>
            <person name="Fuks G."/>
            <person name="Kavchok S."/>
            <person name="Keizer G."/>
            <person name="Linton E."/>
            <person name="Llaca V."/>
            <person name="Song R."/>
            <person name="Tanyolac B."/>
            <person name="Young S."/>
            <person name="Ho-Il K."/>
            <person name="Hahn J.H."/>
            <person name="Sangsakoo G."/>
            <person name="Vanavichit A."/>
            <person name="de Mattos Luiz.A.T."/>
            <person name="Zimmer P.D."/>
            <person name="Malone G."/>
            <person name="Dellagostin O."/>
            <person name="de Oliveira A.C."/>
            <person name="Bevan M."/>
            <person name="Bancroft I."/>
            <person name="Minx P."/>
            <person name="Cordum H."/>
            <person name="Wilson R."/>
            <person name="Cheng Z."/>
            <person name="Jin W."/>
            <person name="Jiang J."/>
            <person name="Leong S.A."/>
            <person name="Iwama H."/>
            <person name="Gojobori T."/>
            <person name="Itoh T."/>
            <person name="Niimura Y."/>
            <person name="Fujii Y."/>
            <person name="Habara T."/>
            <person name="Sakai H."/>
            <person name="Sato Y."/>
            <person name="Wilson G."/>
            <person name="Kumar K."/>
            <person name="McCouch S."/>
            <person name="Juretic N."/>
            <person name="Hoen D."/>
            <person name="Wright S."/>
            <person name="Bruskiewich R."/>
            <person name="Bureau T."/>
            <person name="Miyao A."/>
            <person name="Hirochika H."/>
            <person name="Nishikawa T."/>
            <person name="Kadowaki K."/>
            <person name="Sugiura M."/>
            <person name="Burr B."/>
            <person name="Sasaki T."/>
        </authorList>
    </citation>
    <scope>NUCLEOTIDE SEQUENCE [LARGE SCALE GENOMIC DNA]</scope>
    <source>
        <strain evidence="3">cv. Nipponbare</strain>
    </source>
</reference>
<sequence>MAVTLPGGEERSAGGEGRSCGCHIDASTRAPHLLCAGAAHLLCVVPLPPASAATEDIVRFYGEMASSHRVHPDVYATGMSLEAAKARMAVGARAGRERTNSRRMEKAAKRRRPCRCFPHCRRPLARRLHAAPPLQLAPTSRPPCSYFPRR</sequence>
<reference evidence="3" key="2">
    <citation type="journal article" date="2008" name="Nucleic Acids Res.">
        <title>The rice annotation project database (RAP-DB): 2008 update.</title>
        <authorList>
            <consortium name="The rice annotation project (RAP)"/>
        </authorList>
    </citation>
    <scope>GENOME REANNOTATION</scope>
    <source>
        <strain evidence="3">cv. Nipponbare</strain>
    </source>
</reference>
<evidence type="ECO:0000313" key="3">
    <source>
        <dbReference type="Proteomes" id="UP000000763"/>
    </source>
</evidence>
<dbReference type="Proteomes" id="UP000000763">
    <property type="component" value="Chromosome 6"/>
</dbReference>
<feature type="region of interest" description="Disordered" evidence="1">
    <location>
        <begin position="131"/>
        <end position="150"/>
    </location>
</feature>
<organism evidence="2 3">
    <name type="scientific">Oryza sativa subsp. japonica</name>
    <name type="common">Rice</name>
    <dbReference type="NCBI Taxonomy" id="39947"/>
    <lineage>
        <taxon>Eukaryota</taxon>
        <taxon>Viridiplantae</taxon>
        <taxon>Streptophyta</taxon>
        <taxon>Embryophyta</taxon>
        <taxon>Tracheophyta</taxon>
        <taxon>Spermatophyta</taxon>
        <taxon>Magnoliopsida</taxon>
        <taxon>Liliopsida</taxon>
        <taxon>Poales</taxon>
        <taxon>Poaceae</taxon>
        <taxon>BOP clade</taxon>
        <taxon>Oryzoideae</taxon>
        <taxon>Oryzeae</taxon>
        <taxon>Oryzinae</taxon>
        <taxon>Oryza</taxon>
        <taxon>Oryza sativa</taxon>
    </lineage>
</organism>
<gene>
    <name evidence="2" type="primary">P0012B02.9</name>
</gene>
<protein>
    <submittedName>
        <fullName evidence="2">Uncharacterized protein</fullName>
    </submittedName>
</protein>
<proteinExistence type="predicted"/>
<dbReference type="AlphaFoldDB" id="Q69XQ1"/>